<dbReference type="Pfam" id="PF08100">
    <property type="entry name" value="Dimerisation"/>
    <property type="match status" value="1"/>
</dbReference>
<dbReference type="Gramene" id="QL02p033963:mrna">
    <property type="protein sequence ID" value="QL02p033963:mrna"/>
    <property type="gene ID" value="QL02p033963"/>
</dbReference>
<feature type="domain" description="O-methyltransferase C-terminal" evidence="9">
    <location>
        <begin position="144"/>
        <end position="346"/>
    </location>
</feature>
<evidence type="ECO:0000256" key="6">
    <source>
        <dbReference type="ARBA" id="ARBA00039011"/>
    </source>
</evidence>
<dbReference type="Pfam" id="PF00891">
    <property type="entry name" value="Methyltransf_2"/>
    <property type="match status" value="1"/>
</dbReference>
<comment type="function">
    <text evidence="7">Catalyzes the conversion of caffeic acid to ferulic acid and of 5-hydroxyferulic acid to sinapic acid. The resulting products may subsequently be converted to the corresponding alcohols that are incorporated into lignins.</text>
</comment>
<dbReference type="InParanoid" id="A0A7N2KVN5"/>
<comment type="pathway">
    <text evidence="1">Aromatic compound metabolism; phenylpropanoid biosynthesis.</text>
</comment>
<dbReference type="PANTHER" id="PTHR11746">
    <property type="entry name" value="O-METHYLTRANSFERASE"/>
    <property type="match status" value="1"/>
</dbReference>
<dbReference type="GO" id="GO:0047763">
    <property type="term" value="F:caffeate O-methyltransferase activity"/>
    <property type="evidence" value="ECO:0007669"/>
    <property type="project" value="UniProtKB-EC"/>
</dbReference>
<dbReference type="AlphaFoldDB" id="A0A7N2KVN5"/>
<dbReference type="EnsemblPlants" id="QL02p033963:mrna">
    <property type="protein sequence ID" value="QL02p033963:mrna"/>
    <property type="gene ID" value="QL02p033963"/>
</dbReference>
<dbReference type="InterPro" id="IPR029063">
    <property type="entry name" value="SAM-dependent_MTases_sf"/>
</dbReference>
<dbReference type="GO" id="GO:0046983">
    <property type="term" value="F:protein dimerization activity"/>
    <property type="evidence" value="ECO:0007669"/>
    <property type="project" value="InterPro"/>
</dbReference>
<organism evidence="11 12">
    <name type="scientific">Quercus lobata</name>
    <name type="common">Valley oak</name>
    <dbReference type="NCBI Taxonomy" id="97700"/>
    <lineage>
        <taxon>Eukaryota</taxon>
        <taxon>Viridiplantae</taxon>
        <taxon>Streptophyta</taxon>
        <taxon>Embryophyta</taxon>
        <taxon>Tracheophyta</taxon>
        <taxon>Spermatophyta</taxon>
        <taxon>Magnoliopsida</taxon>
        <taxon>eudicotyledons</taxon>
        <taxon>Gunneridae</taxon>
        <taxon>Pentapetalae</taxon>
        <taxon>rosids</taxon>
        <taxon>fabids</taxon>
        <taxon>Fagales</taxon>
        <taxon>Fagaceae</taxon>
        <taxon>Quercus</taxon>
    </lineage>
</organism>
<dbReference type="FunFam" id="3.40.50.150:FF:000061">
    <property type="entry name" value="Caffeic acid O-methyltransferase"/>
    <property type="match status" value="1"/>
</dbReference>
<dbReference type="SUPFAM" id="SSF53335">
    <property type="entry name" value="S-adenosyl-L-methionine-dependent methyltransferases"/>
    <property type="match status" value="1"/>
</dbReference>
<accession>A0A7N2KVN5</accession>
<reference evidence="12" key="1">
    <citation type="journal article" date="2016" name="G3 (Bethesda)">
        <title>First Draft Assembly and Annotation of the Genome of a California Endemic Oak Quercus lobata Nee (Fagaceae).</title>
        <authorList>
            <person name="Sork V.L."/>
            <person name="Fitz-Gibbon S.T."/>
            <person name="Puiu D."/>
            <person name="Crepeau M."/>
            <person name="Gugger P.F."/>
            <person name="Sherman R."/>
            <person name="Stevens K."/>
            <person name="Langley C.H."/>
            <person name="Pellegrini M."/>
            <person name="Salzberg S.L."/>
        </authorList>
    </citation>
    <scope>NUCLEOTIDE SEQUENCE [LARGE SCALE GENOMIC DNA]</scope>
    <source>
        <strain evidence="12">cv. SW786</strain>
    </source>
</reference>
<keyword evidence="3" id="KW-0808">Transferase</keyword>
<evidence type="ECO:0000313" key="11">
    <source>
        <dbReference type="EnsemblPlants" id="QL02p033963:mrna"/>
    </source>
</evidence>
<sequence>MGSKENQVLTLTPTLSEEDEACLQAMLFSSTQLFPWVLNAAIELNLFGIIAEAGPAACMTPSEIASQLPTHDSDAPSRLDRMLRLLASHSVLTCSIRTLEDGKVERLYGLTPACHFFLRKEDGCSLVSFSAFTSQRAMREVCVHMKDAILEGGNQFKKVHGMPIFQYMGMDPTFNEVFNKGMADLSTIIMKKILEVYQGFEGLTSLVDVGGGTGKCLSMITSKNASIKGINFDLPYVTQCAPSYPGVEHVGGDMFQNVPKGDAIMIKNILHDWSDENCMKLLRNCYEALPNNGKVVIIELLMPEAPESSKASQYVSRLDNAMLLNLEGQERTKKEFETLCKGSGFSNFQIVCCACTLWAVMEFHK</sequence>
<dbReference type="GeneID" id="115975406"/>
<evidence type="ECO:0000256" key="5">
    <source>
        <dbReference type="ARBA" id="ARBA00022733"/>
    </source>
</evidence>
<dbReference type="SUPFAM" id="SSF46785">
    <property type="entry name" value="Winged helix' DNA-binding domain"/>
    <property type="match status" value="1"/>
</dbReference>
<reference evidence="11" key="2">
    <citation type="submission" date="2021-01" db="UniProtKB">
        <authorList>
            <consortium name="EnsemblPlants"/>
        </authorList>
    </citation>
    <scope>IDENTIFICATION</scope>
</reference>
<dbReference type="Gene3D" id="3.40.50.150">
    <property type="entry name" value="Vaccinia Virus protein VP39"/>
    <property type="match status" value="1"/>
</dbReference>
<evidence type="ECO:0000259" key="9">
    <source>
        <dbReference type="Pfam" id="PF00891"/>
    </source>
</evidence>
<dbReference type="Proteomes" id="UP000594261">
    <property type="component" value="Chromosome 2"/>
</dbReference>
<evidence type="ECO:0000256" key="7">
    <source>
        <dbReference type="ARBA" id="ARBA00045231"/>
    </source>
</evidence>
<protein>
    <recommendedName>
        <fullName evidence="6">caffeate O-methyltransferase</fullName>
        <ecNumber evidence="6">2.1.1.68</ecNumber>
    </recommendedName>
</protein>
<gene>
    <name evidence="11" type="primary">LOC115975406</name>
</gene>
<feature type="active site" description="Proton acceptor" evidence="8">
    <location>
        <position position="271"/>
    </location>
</feature>
<keyword evidence="4" id="KW-0949">S-adenosyl-L-methionine</keyword>
<name>A0A7N2KVN5_QUELO</name>
<feature type="domain" description="O-methyltransferase dimerisation" evidence="10">
    <location>
        <begin position="33"/>
        <end position="119"/>
    </location>
</feature>
<dbReference type="OMA" id="QYMEKDP"/>
<dbReference type="OrthoDB" id="1606438at2759"/>
<keyword evidence="12" id="KW-1185">Reference proteome</keyword>
<evidence type="ECO:0000256" key="8">
    <source>
        <dbReference type="PIRSR" id="PIRSR005739-1"/>
    </source>
</evidence>
<dbReference type="GO" id="GO:0032259">
    <property type="term" value="P:methylation"/>
    <property type="evidence" value="ECO:0007669"/>
    <property type="project" value="UniProtKB-KW"/>
</dbReference>
<dbReference type="InterPro" id="IPR012967">
    <property type="entry name" value="COMT_dimerisation"/>
</dbReference>
<keyword evidence="2" id="KW-0489">Methyltransferase</keyword>
<dbReference type="KEGG" id="qlo:115975406"/>
<dbReference type="PROSITE" id="PS51683">
    <property type="entry name" value="SAM_OMT_II"/>
    <property type="match status" value="1"/>
</dbReference>
<dbReference type="Gene3D" id="1.10.10.10">
    <property type="entry name" value="Winged helix-like DNA-binding domain superfamily/Winged helix DNA-binding domain"/>
    <property type="match status" value="1"/>
</dbReference>
<dbReference type="RefSeq" id="XP_030952029.1">
    <property type="nucleotide sequence ID" value="XM_031096169.1"/>
</dbReference>
<evidence type="ECO:0000259" key="10">
    <source>
        <dbReference type="Pfam" id="PF08100"/>
    </source>
</evidence>
<dbReference type="EC" id="2.1.1.68" evidence="6"/>
<evidence type="ECO:0000256" key="2">
    <source>
        <dbReference type="ARBA" id="ARBA00022603"/>
    </source>
</evidence>
<dbReference type="InterPro" id="IPR036388">
    <property type="entry name" value="WH-like_DNA-bd_sf"/>
</dbReference>
<dbReference type="InterPro" id="IPR001077">
    <property type="entry name" value="COMT_C"/>
</dbReference>
<proteinExistence type="predicted"/>
<dbReference type="InterPro" id="IPR016461">
    <property type="entry name" value="COMT-like"/>
</dbReference>
<dbReference type="GO" id="GO:0009809">
    <property type="term" value="P:lignin biosynthetic process"/>
    <property type="evidence" value="ECO:0007669"/>
    <property type="project" value="UniProtKB-KW"/>
</dbReference>
<evidence type="ECO:0000313" key="12">
    <source>
        <dbReference type="Proteomes" id="UP000594261"/>
    </source>
</evidence>
<evidence type="ECO:0000256" key="1">
    <source>
        <dbReference type="ARBA" id="ARBA00004928"/>
    </source>
</evidence>
<dbReference type="InterPro" id="IPR036390">
    <property type="entry name" value="WH_DNA-bd_sf"/>
</dbReference>
<evidence type="ECO:0000256" key="3">
    <source>
        <dbReference type="ARBA" id="ARBA00022679"/>
    </source>
</evidence>
<evidence type="ECO:0000256" key="4">
    <source>
        <dbReference type="ARBA" id="ARBA00022691"/>
    </source>
</evidence>
<dbReference type="FunFam" id="1.10.10.10:FF:000357">
    <property type="entry name" value="Caffeic acid 3-O-methyltransferase"/>
    <property type="match status" value="1"/>
</dbReference>
<keyword evidence="5" id="KW-0438">Lignin biosynthesis</keyword>
<dbReference type="PIRSF" id="PIRSF005739">
    <property type="entry name" value="O-mtase"/>
    <property type="match status" value="1"/>
</dbReference>